<feature type="binding site" evidence="12">
    <location>
        <begin position="22"/>
        <end position="23"/>
    </location>
    <ligand>
        <name>phosphoenolpyruvate</name>
        <dbReference type="ChEBI" id="CHEBI:58702"/>
    </ligand>
</feature>
<proteinExistence type="inferred from homology"/>
<evidence type="ECO:0000256" key="10">
    <source>
        <dbReference type="ARBA" id="ARBA00038367"/>
    </source>
</evidence>
<organism evidence="14 15">
    <name type="scientific">Ruminococcus gauvreauii</name>
    <dbReference type="NCBI Taxonomy" id="438033"/>
    <lineage>
        <taxon>Bacteria</taxon>
        <taxon>Bacillati</taxon>
        <taxon>Bacillota</taxon>
        <taxon>Clostridia</taxon>
        <taxon>Eubacteriales</taxon>
        <taxon>Oscillospiraceae</taxon>
        <taxon>Ruminococcus</taxon>
    </lineage>
</organism>
<evidence type="ECO:0000313" key="14">
    <source>
        <dbReference type="EMBL" id="UWP58508.1"/>
    </source>
</evidence>
<dbReference type="InterPro" id="IPR005750">
    <property type="entry name" value="UDP_GlcNAc_COvinyl_MurA"/>
</dbReference>
<evidence type="ECO:0000256" key="11">
    <source>
        <dbReference type="ARBA" id="ARBA00047527"/>
    </source>
</evidence>
<comment type="subcellular location">
    <subcellularLocation>
        <location evidence="1 12">Cytoplasm</location>
    </subcellularLocation>
</comment>
<evidence type="ECO:0000256" key="3">
    <source>
        <dbReference type="ARBA" id="ARBA00022490"/>
    </source>
</evidence>
<evidence type="ECO:0000256" key="1">
    <source>
        <dbReference type="ARBA" id="ARBA00004496"/>
    </source>
</evidence>
<feature type="binding site" evidence="12">
    <location>
        <position position="305"/>
    </location>
    <ligand>
        <name>UDP-N-acetyl-alpha-D-glucosamine</name>
        <dbReference type="ChEBI" id="CHEBI:57705"/>
    </ligand>
</feature>
<dbReference type="NCBIfam" id="TIGR01072">
    <property type="entry name" value="murA"/>
    <property type="match status" value="1"/>
</dbReference>
<comment type="similarity">
    <text evidence="10 12">Belongs to the EPSP synthase family. MurA subfamily.</text>
</comment>
<accession>A0ABY5VES4</accession>
<dbReference type="PANTHER" id="PTHR43783">
    <property type="entry name" value="UDP-N-ACETYLGLUCOSAMINE 1-CARBOXYVINYLTRANSFERASE"/>
    <property type="match status" value="1"/>
</dbReference>
<sequence length="418" mass="45059">MQSIRIEGGSALSGFVYIQGSKNAALPVMAAALLHQGITTLYNCPKITDVLCMEAILKELGAVTAWDGNTLMLDCTNIDKTYVPSEYANRMRSSIVLMGSMLGRTGCIKISYPGGCTIGKRPIDLHLKLLQEMGARIEENEGILHAVCAKIHPVDMTFSKSSVGATENAILAAVLADGVSVFRNCAREPEILHLCNFLNAMGADIRGGGTDMLTVSGGKQLHDVKYRIPPDRIAAGTYLFAGAATRGEVTLENAPIRELTSILSVYEKMGGQYHLNSGKLVTDSRQIRFPVPFIETAGYPGFPTDMQSLLMSVLATIPGNSLIREQIFEERFKIVTLLNRMGAHILIDGRDALIFGGRKLYGQHVFAEELRGGAALVLAGLSASGVTVIENPHFIERGYENLCQNLAALGGKIELTGE</sequence>
<comment type="caution">
    <text evidence="12">Lacks conserved residue(s) required for the propagation of feature annotation.</text>
</comment>
<evidence type="ECO:0000256" key="4">
    <source>
        <dbReference type="ARBA" id="ARBA00022618"/>
    </source>
</evidence>
<dbReference type="EC" id="2.5.1.7" evidence="12"/>
<keyword evidence="4 12" id="KW-0132">Cell division</keyword>
<evidence type="ECO:0000256" key="5">
    <source>
        <dbReference type="ARBA" id="ARBA00022679"/>
    </source>
</evidence>
<evidence type="ECO:0000256" key="9">
    <source>
        <dbReference type="ARBA" id="ARBA00023316"/>
    </source>
</evidence>
<protein>
    <recommendedName>
        <fullName evidence="12">UDP-N-acetylglucosamine 1-carboxyvinyltransferase</fullName>
        <ecNumber evidence="12">2.5.1.7</ecNumber>
    </recommendedName>
    <alternativeName>
        <fullName evidence="12">Enoylpyruvate transferase</fullName>
    </alternativeName>
    <alternativeName>
        <fullName evidence="12">UDP-N-acetylglucosamine enolpyruvyl transferase</fullName>
        <shortName evidence="12">EPT</shortName>
    </alternativeName>
</protein>
<feature type="binding site" evidence="12">
    <location>
        <begin position="121"/>
        <end position="125"/>
    </location>
    <ligand>
        <name>UDP-N-acetyl-alpha-D-glucosamine</name>
        <dbReference type="ChEBI" id="CHEBI:57705"/>
    </ligand>
</feature>
<dbReference type="HAMAP" id="MF_00111">
    <property type="entry name" value="MurA"/>
    <property type="match status" value="1"/>
</dbReference>
<feature type="active site" description="Proton donor" evidence="12">
    <location>
        <position position="116"/>
    </location>
</feature>
<dbReference type="SUPFAM" id="SSF55205">
    <property type="entry name" value="EPT/RTPC-like"/>
    <property type="match status" value="1"/>
</dbReference>
<dbReference type="InterPro" id="IPR001986">
    <property type="entry name" value="Enolpyruvate_Tfrase_dom"/>
</dbReference>
<evidence type="ECO:0000256" key="7">
    <source>
        <dbReference type="ARBA" id="ARBA00022984"/>
    </source>
</evidence>
<dbReference type="NCBIfam" id="NF006873">
    <property type="entry name" value="PRK09369.1"/>
    <property type="match status" value="1"/>
</dbReference>
<dbReference type="Gene3D" id="3.65.10.10">
    <property type="entry name" value="Enolpyruvate transferase domain"/>
    <property type="match status" value="2"/>
</dbReference>
<evidence type="ECO:0000256" key="8">
    <source>
        <dbReference type="ARBA" id="ARBA00023306"/>
    </source>
</evidence>
<keyword evidence="7 12" id="KW-0573">Peptidoglycan synthesis</keyword>
<gene>
    <name evidence="12 14" type="primary">murA</name>
    <name evidence="14" type="ORF">NQ502_14120</name>
</gene>
<dbReference type="Pfam" id="PF00275">
    <property type="entry name" value="EPSP_synthase"/>
    <property type="match status" value="1"/>
</dbReference>
<keyword evidence="12" id="KW-0670">Pyruvate</keyword>
<evidence type="ECO:0000256" key="2">
    <source>
        <dbReference type="ARBA" id="ARBA00004752"/>
    </source>
</evidence>
<evidence type="ECO:0000313" key="15">
    <source>
        <dbReference type="Proteomes" id="UP001060164"/>
    </source>
</evidence>
<keyword evidence="8 12" id="KW-0131">Cell cycle</keyword>
<keyword evidence="6 12" id="KW-0133">Cell shape</keyword>
<dbReference type="Proteomes" id="UP001060164">
    <property type="component" value="Chromosome"/>
</dbReference>
<feature type="domain" description="Enolpyruvate transferase" evidence="13">
    <location>
        <begin position="7"/>
        <end position="406"/>
    </location>
</feature>
<reference evidence="14" key="1">
    <citation type="journal article" date="2022" name="Cell">
        <title>Design, construction, and in vivo augmentation of a complex gut microbiome.</title>
        <authorList>
            <person name="Cheng A.G."/>
            <person name="Ho P.Y."/>
            <person name="Aranda-Diaz A."/>
            <person name="Jain S."/>
            <person name="Yu F.B."/>
            <person name="Meng X."/>
            <person name="Wang M."/>
            <person name="Iakiviak M."/>
            <person name="Nagashima K."/>
            <person name="Zhao A."/>
            <person name="Murugkar P."/>
            <person name="Patil A."/>
            <person name="Atabakhsh K."/>
            <person name="Weakley A."/>
            <person name="Yan J."/>
            <person name="Brumbaugh A.R."/>
            <person name="Higginbottom S."/>
            <person name="Dimas A."/>
            <person name="Shiver A.L."/>
            <person name="Deutschbauer A."/>
            <person name="Neff N."/>
            <person name="Sonnenburg J.L."/>
            <person name="Huang K.C."/>
            <person name="Fischbach M.A."/>
        </authorList>
    </citation>
    <scope>NUCLEOTIDE SEQUENCE</scope>
    <source>
        <strain evidence="14">DSM 19829</strain>
    </source>
</reference>
<dbReference type="PANTHER" id="PTHR43783:SF1">
    <property type="entry name" value="UDP-N-ACETYLGLUCOSAMINE 1-CARBOXYVINYLTRANSFERASE"/>
    <property type="match status" value="1"/>
</dbReference>
<dbReference type="EMBL" id="CP102290">
    <property type="protein sequence ID" value="UWP58508.1"/>
    <property type="molecule type" value="Genomic_DNA"/>
</dbReference>
<dbReference type="GO" id="GO:0008760">
    <property type="term" value="F:UDP-N-acetylglucosamine 1-carboxyvinyltransferase activity"/>
    <property type="evidence" value="ECO:0007669"/>
    <property type="project" value="UniProtKB-EC"/>
</dbReference>
<evidence type="ECO:0000256" key="6">
    <source>
        <dbReference type="ARBA" id="ARBA00022960"/>
    </source>
</evidence>
<keyword evidence="9 12" id="KW-0961">Cell wall biogenesis/degradation</keyword>
<keyword evidence="15" id="KW-1185">Reference proteome</keyword>
<feature type="modified residue" description="2-(S-cysteinyl)pyruvic acid O-phosphothioketal" evidence="12">
    <location>
        <position position="116"/>
    </location>
</feature>
<feature type="binding site" evidence="12">
    <location>
        <position position="327"/>
    </location>
    <ligand>
        <name>UDP-N-acetyl-alpha-D-glucosamine</name>
        <dbReference type="ChEBI" id="CHEBI:57705"/>
    </ligand>
</feature>
<evidence type="ECO:0000259" key="13">
    <source>
        <dbReference type="Pfam" id="PF00275"/>
    </source>
</evidence>
<keyword evidence="3 12" id="KW-0963">Cytoplasm</keyword>
<evidence type="ECO:0000256" key="12">
    <source>
        <dbReference type="HAMAP-Rule" id="MF_00111"/>
    </source>
</evidence>
<dbReference type="InterPro" id="IPR036968">
    <property type="entry name" value="Enolpyruvate_Tfrase_sf"/>
</dbReference>
<name>A0ABY5VES4_9FIRM</name>
<comment type="function">
    <text evidence="12">Cell wall formation. Adds enolpyruvyl to UDP-N-acetylglucosamine.</text>
</comment>
<feature type="binding site" evidence="12">
    <location>
        <position position="92"/>
    </location>
    <ligand>
        <name>UDP-N-acetyl-alpha-D-glucosamine</name>
        <dbReference type="ChEBI" id="CHEBI:57705"/>
    </ligand>
</feature>
<dbReference type="CDD" id="cd01555">
    <property type="entry name" value="UdpNAET"/>
    <property type="match status" value="1"/>
</dbReference>
<dbReference type="InterPro" id="IPR050068">
    <property type="entry name" value="MurA_subfamily"/>
</dbReference>
<dbReference type="InterPro" id="IPR013792">
    <property type="entry name" value="RNA3'P_cycl/enolpyr_Trfase_a/b"/>
</dbReference>
<comment type="catalytic activity">
    <reaction evidence="11 12">
        <text>phosphoenolpyruvate + UDP-N-acetyl-alpha-D-glucosamine = UDP-N-acetyl-3-O-(1-carboxyvinyl)-alpha-D-glucosamine + phosphate</text>
        <dbReference type="Rhea" id="RHEA:18681"/>
        <dbReference type="ChEBI" id="CHEBI:43474"/>
        <dbReference type="ChEBI" id="CHEBI:57705"/>
        <dbReference type="ChEBI" id="CHEBI:58702"/>
        <dbReference type="ChEBI" id="CHEBI:68483"/>
        <dbReference type="EC" id="2.5.1.7"/>
    </reaction>
</comment>
<keyword evidence="5 12" id="KW-0808">Transferase</keyword>
<comment type="pathway">
    <text evidence="2 12">Cell wall biogenesis; peptidoglycan biosynthesis.</text>
</comment>